<keyword evidence="4" id="KW-0238">DNA-binding</keyword>
<evidence type="ECO:0000259" key="3">
    <source>
        <dbReference type="Pfam" id="PF00210"/>
    </source>
</evidence>
<dbReference type="Pfam" id="PF00210">
    <property type="entry name" value="Ferritin"/>
    <property type="match status" value="1"/>
</dbReference>
<accession>A0A1M5UX74</accession>
<name>A0A1M5UX74_9FLAO</name>
<dbReference type="EMBL" id="FQWS01000002">
    <property type="protein sequence ID" value="SHH67539.1"/>
    <property type="molecule type" value="Genomic_DNA"/>
</dbReference>
<dbReference type="AlphaFoldDB" id="A0A1M5UX74"/>
<dbReference type="GO" id="GO:0008199">
    <property type="term" value="F:ferric iron binding"/>
    <property type="evidence" value="ECO:0007669"/>
    <property type="project" value="InterPro"/>
</dbReference>
<sequence>MNDKKLVPVIFGMNVLLADFHMYYQKLRNFHWNISGNNFFTLHNKFEELYNDARVKIDEIAERILTLKYHPISRYSEYLKISNIEEVKTITEAETMIKELKNDQLIIINQIRETIEQADKAADEGTIDLLGAYLREMEKENWMLSAWLEETHQKVDAKMIKA</sequence>
<dbReference type="SUPFAM" id="SSF47240">
    <property type="entry name" value="Ferritin-like"/>
    <property type="match status" value="1"/>
</dbReference>
<dbReference type="InterPro" id="IPR008331">
    <property type="entry name" value="Ferritin_DPS_dom"/>
</dbReference>
<dbReference type="CDD" id="cd01043">
    <property type="entry name" value="DPS"/>
    <property type="match status" value="1"/>
</dbReference>
<dbReference type="Proteomes" id="UP000184522">
    <property type="component" value="Unassembled WGS sequence"/>
</dbReference>
<dbReference type="GO" id="GO:0016722">
    <property type="term" value="F:oxidoreductase activity, acting on metal ions"/>
    <property type="evidence" value="ECO:0007669"/>
    <property type="project" value="InterPro"/>
</dbReference>
<organism evidence="4 5">
    <name type="scientific">Winogradskyella jejuensis</name>
    <dbReference type="NCBI Taxonomy" id="1089305"/>
    <lineage>
        <taxon>Bacteria</taxon>
        <taxon>Pseudomonadati</taxon>
        <taxon>Bacteroidota</taxon>
        <taxon>Flavobacteriia</taxon>
        <taxon>Flavobacteriales</taxon>
        <taxon>Flavobacteriaceae</taxon>
        <taxon>Winogradskyella</taxon>
    </lineage>
</organism>
<comment type="similarity">
    <text evidence="1 2">Belongs to the Dps family.</text>
</comment>
<dbReference type="PIRSF" id="PIRSF005900">
    <property type="entry name" value="Dps"/>
    <property type="match status" value="1"/>
</dbReference>
<dbReference type="InterPro" id="IPR023188">
    <property type="entry name" value="DPS_DNA-bd_CS"/>
</dbReference>
<dbReference type="PANTHER" id="PTHR42932:SF1">
    <property type="entry name" value="GENERAL STRESS PROTEIN 20U"/>
    <property type="match status" value="1"/>
</dbReference>
<evidence type="ECO:0000256" key="1">
    <source>
        <dbReference type="ARBA" id="ARBA00009497"/>
    </source>
</evidence>
<keyword evidence="5" id="KW-1185">Reference proteome</keyword>
<dbReference type="InterPro" id="IPR012347">
    <property type="entry name" value="Ferritin-like"/>
</dbReference>
<evidence type="ECO:0000313" key="5">
    <source>
        <dbReference type="Proteomes" id="UP000184522"/>
    </source>
</evidence>
<dbReference type="PRINTS" id="PR01346">
    <property type="entry name" value="HELNAPAPROT"/>
</dbReference>
<protein>
    <submittedName>
        <fullName evidence="4">Starvation-inducible DNA-binding protein</fullName>
    </submittedName>
</protein>
<dbReference type="InterPro" id="IPR009078">
    <property type="entry name" value="Ferritin-like_SF"/>
</dbReference>
<dbReference type="Gene3D" id="1.20.1260.10">
    <property type="match status" value="1"/>
</dbReference>
<reference evidence="5" key="1">
    <citation type="submission" date="2016-11" db="EMBL/GenBank/DDBJ databases">
        <authorList>
            <person name="Varghese N."/>
            <person name="Submissions S."/>
        </authorList>
    </citation>
    <scope>NUCLEOTIDE SEQUENCE [LARGE SCALE GENOMIC DNA]</scope>
    <source>
        <strain evidence="5">DSM 25330</strain>
    </source>
</reference>
<dbReference type="PANTHER" id="PTHR42932">
    <property type="entry name" value="GENERAL STRESS PROTEIN 20U"/>
    <property type="match status" value="1"/>
</dbReference>
<dbReference type="PROSITE" id="PS00818">
    <property type="entry name" value="DPS_1"/>
    <property type="match status" value="1"/>
</dbReference>
<dbReference type="STRING" id="1089305.SAMN05444148_2634"/>
<proteinExistence type="inferred from homology"/>
<evidence type="ECO:0000256" key="2">
    <source>
        <dbReference type="RuleBase" id="RU003875"/>
    </source>
</evidence>
<evidence type="ECO:0000313" key="4">
    <source>
        <dbReference type="EMBL" id="SHH67539.1"/>
    </source>
</evidence>
<dbReference type="InterPro" id="IPR002177">
    <property type="entry name" value="DPS_DNA-bd"/>
</dbReference>
<gene>
    <name evidence="4" type="ORF">SAMN05444148_2634</name>
</gene>
<feature type="domain" description="Ferritin/DPS" evidence="3">
    <location>
        <begin position="14"/>
        <end position="151"/>
    </location>
</feature>
<dbReference type="GO" id="GO:0003677">
    <property type="term" value="F:DNA binding"/>
    <property type="evidence" value="ECO:0007669"/>
    <property type="project" value="UniProtKB-KW"/>
</dbReference>
<dbReference type="RefSeq" id="WP_073087166.1">
    <property type="nucleotide sequence ID" value="NZ_FQWS01000002.1"/>
</dbReference>
<dbReference type="OrthoDB" id="9797023at2"/>